<evidence type="ECO:0000256" key="1">
    <source>
        <dbReference type="SAM" id="Coils"/>
    </source>
</evidence>
<proteinExistence type="predicted"/>
<accession>A0A6B2M251</accession>
<protein>
    <submittedName>
        <fullName evidence="2">Uncharacterized protein</fullName>
    </submittedName>
</protein>
<dbReference type="EMBL" id="JAAGNX010000002">
    <property type="protein sequence ID" value="NDV62456.1"/>
    <property type="molecule type" value="Genomic_DNA"/>
</dbReference>
<feature type="coiled-coil region" evidence="1">
    <location>
        <begin position="41"/>
        <end position="215"/>
    </location>
</feature>
<dbReference type="RefSeq" id="WP_163964350.1">
    <property type="nucleotide sequence ID" value="NZ_JAAGNX010000002.1"/>
</dbReference>
<dbReference type="AlphaFoldDB" id="A0A6B2M251"/>
<comment type="caution">
    <text evidence="2">The sequence shown here is derived from an EMBL/GenBank/DDBJ whole genome shotgun (WGS) entry which is preliminary data.</text>
</comment>
<keyword evidence="3" id="KW-1185">Reference proteome</keyword>
<organism evidence="2 3">
    <name type="scientific">Oceanipulchritudo coccoides</name>
    <dbReference type="NCBI Taxonomy" id="2706888"/>
    <lineage>
        <taxon>Bacteria</taxon>
        <taxon>Pseudomonadati</taxon>
        <taxon>Verrucomicrobiota</taxon>
        <taxon>Opitutia</taxon>
        <taxon>Puniceicoccales</taxon>
        <taxon>Oceanipulchritudinaceae</taxon>
        <taxon>Oceanipulchritudo</taxon>
    </lineage>
</organism>
<evidence type="ECO:0000313" key="2">
    <source>
        <dbReference type="EMBL" id="NDV62456.1"/>
    </source>
</evidence>
<reference evidence="2 3" key="1">
    <citation type="submission" date="2020-02" db="EMBL/GenBank/DDBJ databases">
        <title>Albibacoteraceae fam. nov., the first described family within the subdivision 4 Verrucomicrobia.</title>
        <authorList>
            <person name="Xi F."/>
        </authorList>
    </citation>
    <scope>NUCLEOTIDE SEQUENCE [LARGE SCALE GENOMIC DNA]</scope>
    <source>
        <strain evidence="2 3">CK1056</strain>
    </source>
</reference>
<dbReference type="Proteomes" id="UP000478417">
    <property type="component" value="Unassembled WGS sequence"/>
</dbReference>
<name>A0A6B2M251_9BACT</name>
<sequence>MNKTLLIIICDFLLISILALVEFKPTVEVDAVDEEALRDQAAEEMLELLQLSLEHESAQRQEVESSLDDTREQLTKTNENLQETSETLEEVNTALKEKEQETTALSTELAQTRGSLELTLEEKANLAKSLQEKEARSRQLQEELQAQQALALEKNQALETAKSKLTELEGQQRQLSTQLQIRETEKEMLEQNLIAAQAEVERARIEAERAQKQTENLAVGVSELAASSSALQEEFRQAQPLSLNAIFKKFEDNRVFLRFQWEERAFLGSSTRQVALQSILVQTPQGTHALFATVNTPFAGGRQGISTEAILSIGNRSFAIRQLGFLEADQGIAAVRVPDSITDSAGLAIFSLSTDPFRFSEAVLVSDDQELYGEIPVRVPPGESGTLEVESKLFNRLFGEFTPNPGDYVFSMTGELIGVMVGNNRARLLQDPEFTNFINLQAPQN</sequence>
<keyword evidence="1" id="KW-0175">Coiled coil</keyword>
<evidence type="ECO:0000313" key="3">
    <source>
        <dbReference type="Proteomes" id="UP000478417"/>
    </source>
</evidence>
<gene>
    <name evidence="2" type="ORF">G0Q06_08345</name>
</gene>